<organism evidence="8 9">
    <name type="scientific">Saponaria officinalis</name>
    <name type="common">Common soapwort</name>
    <name type="synonym">Lychnis saponaria</name>
    <dbReference type="NCBI Taxonomy" id="3572"/>
    <lineage>
        <taxon>Eukaryota</taxon>
        <taxon>Viridiplantae</taxon>
        <taxon>Streptophyta</taxon>
        <taxon>Embryophyta</taxon>
        <taxon>Tracheophyta</taxon>
        <taxon>Spermatophyta</taxon>
        <taxon>Magnoliopsida</taxon>
        <taxon>eudicotyledons</taxon>
        <taxon>Gunneridae</taxon>
        <taxon>Pentapetalae</taxon>
        <taxon>Caryophyllales</taxon>
        <taxon>Caryophyllaceae</taxon>
        <taxon>Caryophylleae</taxon>
        <taxon>Saponaria</taxon>
    </lineage>
</organism>
<feature type="transmembrane region" description="Helical" evidence="6">
    <location>
        <begin position="498"/>
        <end position="515"/>
    </location>
</feature>
<accession>A0AAW1ND48</accession>
<gene>
    <name evidence="8" type="ORF">RND81_01G009200</name>
</gene>
<keyword evidence="3 6" id="KW-0812">Transmembrane</keyword>
<keyword evidence="4 6" id="KW-1133">Transmembrane helix</keyword>
<reference evidence="8" key="1">
    <citation type="submission" date="2024-03" db="EMBL/GenBank/DDBJ databases">
        <title>WGS assembly of Saponaria officinalis var. Norfolk2.</title>
        <authorList>
            <person name="Jenkins J."/>
            <person name="Shu S."/>
            <person name="Grimwood J."/>
            <person name="Barry K."/>
            <person name="Goodstein D."/>
            <person name="Schmutz J."/>
            <person name="Leebens-Mack J."/>
            <person name="Osbourn A."/>
        </authorList>
    </citation>
    <scope>NUCLEOTIDE SEQUENCE [LARGE SCALE GENOMIC DNA]</scope>
    <source>
        <strain evidence="8">JIC</strain>
    </source>
</reference>
<comment type="subcellular location">
    <subcellularLocation>
        <location evidence="1">Cell membrane</location>
        <topology evidence="1">Multi-pass membrane protein</topology>
    </subcellularLocation>
</comment>
<feature type="transmembrane region" description="Helical" evidence="6">
    <location>
        <begin position="99"/>
        <end position="116"/>
    </location>
</feature>
<dbReference type="InterPro" id="IPR049453">
    <property type="entry name" value="Memb_transporter_dom"/>
</dbReference>
<dbReference type="EMBL" id="JBDFQZ010000001">
    <property type="protein sequence ID" value="KAK9755204.1"/>
    <property type="molecule type" value="Genomic_DNA"/>
</dbReference>
<dbReference type="GO" id="GO:0005886">
    <property type="term" value="C:plasma membrane"/>
    <property type="evidence" value="ECO:0007669"/>
    <property type="project" value="UniProtKB-SubCell"/>
</dbReference>
<feature type="transmembrane region" description="Helical" evidence="6">
    <location>
        <begin position="123"/>
        <end position="141"/>
    </location>
</feature>
<evidence type="ECO:0000256" key="2">
    <source>
        <dbReference type="ARBA" id="ARBA00022475"/>
    </source>
</evidence>
<dbReference type="Proteomes" id="UP001443914">
    <property type="component" value="Unassembled WGS sequence"/>
</dbReference>
<evidence type="ECO:0000313" key="9">
    <source>
        <dbReference type="Proteomes" id="UP001443914"/>
    </source>
</evidence>
<dbReference type="Pfam" id="PF13515">
    <property type="entry name" value="FUSC_2"/>
    <property type="match status" value="1"/>
</dbReference>
<feature type="transmembrane region" description="Helical" evidence="6">
    <location>
        <begin position="407"/>
        <end position="425"/>
    </location>
</feature>
<proteinExistence type="predicted"/>
<evidence type="ECO:0000256" key="5">
    <source>
        <dbReference type="ARBA" id="ARBA00023136"/>
    </source>
</evidence>
<evidence type="ECO:0000259" key="7">
    <source>
        <dbReference type="Pfam" id="PF13515"/>
    </source>
</evidence>
<evidence type="ECO:0000256" key="6">
    <source>
        <dbReference type="SAM" id="Phobius"/>
    </source>
</evidence>
<feature type="domain" description="Integral membrane bound transporter" evidence="7">
    <location>
        <begin position="416"/>
        <end position="544"/>
    </location>
</feature>
<sequence>MSVKSEQFKSTETIWKSTLHSALRTCLACIIVGCTTLYGPESITQVAFPSFSYLVVILILTNATLGDTIRGCWQVFYATVQTVCPALLCLSIVGPTRFSATSTSLVLAVAAFFITLPECTHIVAKRIALGQLVLIYVVAYINAEHTETLMHPFHVAASTALGALASLVALLLPFPHLASSEVKHNSNLFAEIASERLKIFVKAFCAEDGVSSQAMISQAKWLAINANKFVRCIKARQESMYCEKFLVNFLRPYRKNPGDRLQELVTSLRGMEIAINNSASLSLMDERLKDEIDGLERQINQHLEQIMSHIPCETSTVPEPNAKEATDFLRTLQTPPSNESYLPSYFFLFCMRLLHTQSRALTVSPSNPNCNKNTLETHDQINGTRLSLKRLWANCPFAVSKKRLIPALKSSLSLGLAVFFGLYYSKANGFWAGLPVAISLAVAREPTFKVTNVKFQGTVIGSVYGVLGRLVFMRYVHIRFLALLPWFIFTRFLQQSKMYGQAGAVSAAIGAILILGRKNFGPPSEFAVTRTAETFIGLTCAIIVELILRPTRAASLAKTQLSKSFGTLHESLTSIDLLAMSKAELLKKAKGLKLDLSELEKCVLEAEVEPNFWFIPFQNTIYKQIQESLMKMADTLVFIAHALGLLEEQFRRLEVMGSKDVLDKINGDIKLCGKMMASSIKCFEEVTSIKSLLLLEKELAKNGKTYDVELGKTSNYNSFRSDENDVGTSSILFIEHLKEVCEKIQFSEDEEEIKSRMIMSWSAIGFCMNCLMKETIEVEKGVKEIVQHENPKSHINLREISCKIHALYN</sequence>
<feature type="transmembrane region" description="Helical" evidence="6">
    <location>
        <begin position="21"/>
        <end position="40"/>
    </location>
</feature>
<dbReference type="AlphaFoldDB" id="A0AAW1ND48"/>
<name>A0AAW1ND48_SAPOF</name>
<evidence type="ECO:0000256" key="4">
    <source>
        <dbReference type="ARBA" id="ARBA00022989"/>
    </source>
</evidence>
<comment type="caution">
    <text evidence="8">The sequence shown here is derived from an EMBL/GenBank/DDBJ whole genome shotgun (WGS) entry which is preliminary data.</text>
</comment>
<dbReference type="PANTHER" id="PTHR30509">
    <property type="entry name" value="P-HYDROXYBENZOIC ACID EFFLUX PUMP SUBUNIT-RELATED"/>
    <property type="match status" value="1"/>
</dbReference>
<evidence type="ECO:0000256" key="3">
    <source>
        <dbReference type="ARBA" id="ARBA00022692"/>
    </source>
</evidence>
<keyword evidence="9" id="KW-1185">Reference proteome</keyword>
<feature type="transmembrane region" description="Helical" evidence="6">
    <location>
        <begin position="46"/>
        <end position="63"/>
    </location>
</feature>
<dbReference type="PANTHER" id="PTHR30509:SF9">
    <property type="entry name" value="MULTIDRUG RESISTANCE PROTEIN MDTO"/>
    <property type="match status" value="1"/>
</dbReference>
<keyword evidence="2" id="KW-1003">Cell membrane</keyword>
<keyword evidence="5 6" id="KW-0472">Membrane</keyword>
<feature type="transmembrane region" description="Helical" evidence="6">
    <location>
        <begin position="153"/>
        <end position="174"/>
    </location>
</feature>
<evidence type="ECO:0000313" key="8">
    <source>
        <dbReference type="EMBL" id="KAK9755204.1"/>
    </source>
</evidence>
<feature type="transmembrane region" description="Helical" evidence="6">
    <location>
        <begin position="527"/>
        <end position="548"/>
    </location>
</feature>
<evidence type="ECO:0000256" key="1">
    <source>
        <dbReference type="ARBA" id="ARBA00004651"/>
    </source>
</evidence>
<protein>
    <recommendedName>
        <fullName evidence="7">Integral membrane bound transporter domain-containing protein</fullName>
    </recommendedName>
</protein>
<feature type="transmembrane region" description="Helical" evidence="6">
    <location>
        <begin position="75"/>
        <end position="93"/>
    </location>
</feature>